<dbReference type="EMBL" id="FXTB01000014">
    <property type="protein sequence ID" value="SMO90773.1"/>
    <property type="molecule type" value="Genomic_DNA"/>
</dbReference>
<evidence type="ECO:0000313" key="1">
    <source>
        <dbReference type="EMBL" id="SMO90773.1"/>
    </source>
</evidence>
<accession>A0A521F3M7</accession>
<dbReference type="Proteomes" id="UP000319040">
    <property type="component" value="Unassembled WGS sequence"/>
</dbReference>
<evidence type="ECO:0000313" key="2">
    <source>
        <dbReference type="Proteomes" id="UP000319040"/>
    </source>
</evidence>
<gene>
    <name evidence="1" type="ORF">SAMN06265379_11411</name>
</gene>
<dbReference type="OrthoDB" id="1030126at2"/>
<protein>
    <submittedName>
        <fullName evidence="1">Uncharacterized protein</fullName>
    </submittedName>
</protein>
<dbReference type="AlphaFoldDB" id="A0A521F3M7"/>
<proteinExistence type="predicted"/>
<sequence>MKHPIKKIQKNQDDFLKNCPDNMKEFHARMFRIGNASYRYHKQANSLSVKMAKKYFHEWLEGLPDSITADMRAKGFEACKTMLPFTRYVNERCDAGMDDWMKEHLSEEDFKVWLNQGKETKD</sequence>
<name>A0A521F3M7_SACCC</name>
<keyword evidence="2" id="KW-1185">Reference proteome</keyword>
<dbReference type="RefSeq" id="WP_142534695.1">
    <property type="nucleotide sequence ID" value="NZ_FXTB01000014.1"/>
</dbReference>
<reference evidence="1 2" key="1">
    <citation type="submission" date="2017-05" db="EMBL/GenBank/DDBJ databases">
        <authorList>
            <person name="Varghese N."/>
            <person name="Submissions S."/>
        </authorList>
    </citation>
    <scope>NUCLEOTIDE SEQUENCE [LARGE SCALE GENOMIC DNA]</scope>
    <source>
        <strain evidence="1 2">DSM 27040</strain>
    </source>
</reference>
<organism evidence="1 2">
    <name type="scientific">Saccharicrinis carchari</name>
    <dbReference type="NCBI Taxonomy" id="1168039"/>
    <lineage>
        <taxon>Bacteria</taxon>
        <taxon>Pseudomonadati</taxon>
        <taxon>Bacteroidota</taxon>
        <taxon>Bacteroidia</taxon>
        <taxon>Marinilabiliales</taxon>
        <taxon>Marinilabiliaceae</taxon>
        <taxon>Saccharicrinis</taxon>
    </lineage>
</organism>